<organism evidence="2 3">
    <name type="scientific">Aspergillus sclerotiicarbonarius (strain CBS 121057 / IBT 28362)</name>
    <dbReference type="NCBI Taxonomy" id="1448318"/>
    <lineage>
        <taxon>Eukaryota</taxon>
        <taxon>Fungi</taxon>
        <taxon>Dikarya</taxon>
        <taxon>Ascomycota</taxon>
        <taxon>Pezizomycotina</taxon>
        <taxon>Eurotiomycetes</taxon>
        <taxon>Eurotiomycetidae</taxon>
        <taxon>Eurotiales</taxon>
        <taxon>Aspergillaceae</taxon>
        <taxon>Aspergillus</taxon>
        <taxon>Aspergillus subgen. Circumdati</taxon>
    </lineage>
</organism>
<proteinExistence type="predicted"/>
<dbReference type="OrthoDB" id="5295627at2759"/>
<keyword evidence="3" id="KW-1185">Reference proteome</keyword>
<evidence type="ECO:0000313" key="2">
    <source>
        <dbReference type="EMBL" id="PYI03166.1"/>
    </source>
</evidence>
<sequence>MTLDILKTPAHIFALIVSLILGDMGKDPELPHEVTMQEFKNLEADVDAIDDLDTANRRLNHDELLDKAISLGMFSRCLNYMAEPLRSNVLLGMKLGAQLNIPQLFQGENAPGSLKGLSMLSGNPQAYALKYLETLFDAAGASGNVDARGSISMTQPLCESYLLGYPILERAIEEAPTTGDICFRKAYDAVLLNRAQLLIDQGVQSQLFHNRSI</sequence>
<accession>A0A319DZC8</accession>
<dbReference type="Pfam" id="PF20717">
    <property type="entry name" value="DUF6829"/>
    <property type="match status" value="1"/>
</dbReference>
<dbReference type="Proteomes" id="UP000248423">
    <property type="component" value="Unassembled WGS sequence"/>
</dbReference>
<protein>
    <submittedName>
        <fullName evidence="2">Uncharacterized protein</fullName>
    </submittedName>
</protein>
<gene>
    <name evidence="2" type="ORF">BO78DRAFT_389661</name>
</gene>
<reference evidence="2 3" key="1">
    <citation type="submission" date="2018-02" db="EMBL/GenBank/DDBJ databases">
        <title>The genomes of Aspergillus section Nigri reveals drivers in fungal speciation.</title>
        <authorList>
            <consortium name="DOE Joint Genome Institute"/>
            <person name="Vesth T.C."/>
            <person name="Nybo J."/>
            <person name="Theobald S."/>
            <person name="Brandl J."/>
            <person name="Frisvad J.C."/>
            <person name="Nielsen K.F."/>
            <person name="Lyhne E.K."/>
            <person name="Kogle M.E."/>
            <person name="Kuo A."/>
            <person name="Riley R."/>
            <person name="Clum A."/>
            <person name="Nolan M."/>
            <person name="Lipzen A."/>
            <person name="Salamov A."/>
            <person name="Henrissat B."/>
            <person name="Wiebenga A."/>
            <person name="De vries R.P."/>
            <person name="Grigoriev I.V."/>
            <person name="Mortensen U.H."/>
            <person name="Andersen M.R."/>
            <person name="Baker S.E."/>
        </authorList>
    </citation>
    <scope>NUCLEOTIDE SEQUENCE [LARGE SCALE GENOMIC DNA]</scope>
    <source>
        <strain evidence="2 3">CBS 121057</strain>
    </source>
</reference>
<feature type="signal peptide" evidence="1">
    <location>
        <begin position="1"/>
        <end position="25"/>
    </location>
</feature>
<evidence type="ECO:0000256" key="1">
    <source>
        <dbReference type="SAM" id="SignalP"/>
    </source>
</evidence>
<name>A0A319DZC8_ASPSB</name>
<evidence type="ECO:0000313" key="3">
    <source>
        <dbReference type="Proteomes" id="UP000248423"/>
    </source>
</evidence>
<keyword evidence="1" id="KW-0732">Signal</keyword>
<dbReference type="InterPro" id="IPR049232">
    <property type="entry name" value="DUF6829"/>
</dbReference>
<dbReference type="AlphaFoldDB" id="A0A319DZC8"/>
<feature type="chain" id="PRO_5016272687" evidence="1">
    <location>
        <begin position="26"/>
        <end position="213"/>
    </location>
</feature>
<dbReference type="STRING" id="1448318.A0A319DZC8"/>
<dbReference type="VEuPathDB" id="FungiDB:BO78DRAFT_389661"/>
<dbReference type="EMBL" id="KZ826384">
    <property type="protein sequence ID" value="PYI03166.1"/>
    <property type="molecule type" value="Genomic_DNA"/>
</dbReference>